<name>A0ABW4RID2_9BACL</name>
<keyword evidence="1" id="KW-1133">Transmembrane helix</keyword>
<reference evidence="3" key="1">
    <citation type="journal article" date="2019" name="Int. J. Syst. Evol. Microbiol.">
        <title>The Global Catalogue of Microorganisms (GCM) 10K type strain sequencing project: providing services to taxonomists for standard genome sequencing and annotation.</title>
        <authorList>
            <consortium name="The Broad Institute Genomics Platform"/>
            <consortium name="The Broad Institute Genome Sequencing Center for Infectious Disease"/>
            <person name="Wu L."/>
            <person name="Ma J."/>
        </authorList>
    </citation>
    <scope>NUCLEOTIDE SEQUENCE [LARGE SCALE GENOMIC DNA]</scope>
    <source>
        <strain evidence="3">CCUG 54950</strain>
    </source>
</reference>
<proteinExistence type="predicted"/>
<gene>
    <name evidence="2" type="ORF">ACFSC9_10200</name>
</gene>
<feature type="transmembrane region" description="Helical" evidence="1">
    <location>
        <begin position="251"/>
        <end position="271"/>
    </location>
</feature>
<dbReference type="RefSeq" id="WP_347324835.1">
    <property type="nucleotide sequence ID" value="NZ_JBCGUH010000004.1"/>
</dbReference>
<keyword evidence="1" id="KW-0812">Transmembrane</keyword>
<feature type="transmembrane region" description="Helical" evidence="1">
    <location>
        <begin position="337"/>
        <end position="360"/>
    </location>
</feature>
<accession>A0ABW4RID2</accession>
<dbReference type="Proteomes" id="UP001597233">
    <property type="component" value="Unassembled WGS sequence"/>
</dbReference>
<feature type="transmembrane region" description="Helical" evidence="1">
    <location>
        <begin position="307"/>
        <end position="330"/>
    </location>
</feature>
<evidence type="ECO:0008006" key="4">
    <source>
        <dbReference type="Google" id="ProtNLM"/>
    </source>
</evidence>
<feature type="transmembrane region" description="Helical" evidence="1">
    <location>
        <begin position="283"/>
        <end position="301"/>
    </location>
</feature>
<evidence type="ECO:0000256" key="1">
    <source>
        <dbReference type="SAM" id="Phobius"/>
    </source>
</evidence>
<organism evidence="2 3">
    <name type="scientific">Paenibacillus wenxiniae</name>
    <dbReference type="NCBI Taxonomy" id="1636843"/>
    <lineage>
        <taxon>Bacteria</taxon>
        <taxon>Bacillati</taxon>
        <taxon>Bacillota</taxon>
        <taxon>Bacilli</taxon>
        <taxon>Bacillales</taxon>
        <taxon>Paenibacillaceae</taxon>
        <taxon>Paenibacillus</taxon>
    </lineage>
</organism>
<evidence type="ECO:0000313" key="2">
    <source>
        <dbReference type="EMBL" id="MFD1885898.1"/>
    </source>
</evidence>
<protein>
    <recommendedName>
        <fullName evidence="4">Phage tail tape measure protein</fullName>
    </recommendedName>
</protein>
<sequence length="628" mass="68230">MPAFLEAIGIADTLISGIQGQMDRLLNSFKQFLSNVKTVFQTLYEVLRSVSQGQFLKDLIIVNAGGNAKGNKIFEDFRKEALRTGQDVQDYLKGGLSLFSITNEQKNLDELAKYANTLSILSPDGKSMSDASNSIIAAYNGDTSSLASNFGISQGVIDQSDIKEKGSKGDVNGFLNALEQIMNQSAKTEAALNHMIDTPSREWSTLVGNFKSSLSQMGEGALSTLMPSIKKLNDALANGDFAPFIEILSSAFNVVAAVVGVLIESLMYLVTVVQNNWGLIKPILMAIATIFLVTIISQILMIGTVLFALSIPLLLTIAILTSIINYFSVLGITGEDVLGLLIGSFLVFVGTLLNGFIFIYNHFVALYEVLANLFVDPQFALEQFVYSAKVGIIGMLYRITKATEDFAIAFATTINQALASVSEYYNAMVPLINKVKKTNLPTIHVKTDQEIQNTGHDWSNKLKASMDAIEPPVATGNVVRLPRKEYYDTTALMQKGKDIAHNITNMGNGLGSNFFGKDRNYPPPKGKTDTATTNPYFNQSAFPTSIDNVGNVDNLAHVGGTVDISSEDLKMMRDLAEMQAIQHFVTLTPTVQMTTGDINSGADLDTIVGHIGRKLEEEFVSTAQGVYT</sequence>
<comment type="caution">
    <text evidence="2">The sequence shown here is derived from an EMBL/GenBank/DDBJ whole genome shotgun (WGS) entry which is preliminary data.</text>
</comment>
<dbReference type="EMBL" id="JBHUEH010000014">
    <property type="protein sequence ID" value="MFD1885898.1"/>
    <property type="molecule type" value="Genomic_DNA"/>
</dbReference>
<keyword evidence="1" id="KW-0472">Membrane</keyword>
<keyword evidence="3" id="KW-1185">Reference proteome</keyword>
<evidence type="ECO:0000313" key="3">
    <source>
        <dbReference type="Proteomes" id="UP001597233"/>
    </source>
</evidence>